<evidence type="ECO:0000313" key="1">
    <source>
        <dbReference type="EMBL" id="KAH0822567.1"/>
    </source>
</evidence>
<dbReference type="Proteomes" id="UP000719412">
    <property type="component" value="Unassembled WGS sequence"/>
</dbReference>
<evidence type="ECO:0000313" key="2">
    <source>
        <dbReference type="Proteomes" id="UP000719412"/>
    </source>
</evidence>
<dbReference type="EMBL" id="JABDTM020001089">
    <property type="protein sequence ID" value="KAH0822567.1"/>
    <property type="molecule type" value="Genomic_DNA"/>
</dbReference>
<name>A0A8J6HYJ1_TENMO</name>
<proteinExistence type="predicted"/>
<reference evidence="1" key="1">
    <citation type="journal article" date="2020" name="J Insects Food Feed">
        <title>The yellow mealworm (Tenebrio molitor) genome: a resource for the emerging insects as food and feed industry.</title>
        <authorList>
            <person name="Eriksson T."/>
            <person name="Andere A."/>
            <person name="Kelstrup H."/>
            <person name="Emery V."/>
            <person name="Picard C."/>
        </authorList>
    </citation>
    <scope>NUCLEOTIDE SEQUENCE</scope>
    <source>
        <strain evidence="1">Stoneville</strain>
        <tissue evidence="1">Whole head</tissue>
    </source>
</reference>
<reference evidence="1" key="2">
    <citation type="submission" date="2021-08" db="EMBL/GenBank/DDBJ databases">
        <authorList>
            <person name="Eriksson T."/>
        </authorList>
    </citation>
    <scope>NUCLEOTIDE SEQUENCE</scope>
    <source>
        <strain evidence="1">Stoneville</strain>
        <tissue evidence="1">Whole head</tissue>
    </source>
</reference>
<gene>
    <name evidence="1" type="ORF">GEV33_000224</name>
</gene>
<comment type="caution">
    <text evidence="1">The sequence shown here is derived from an EMBL/GenBank/DDBJ whole genome shotgun (WGS) entry which is preliminary data.</text>
</comment>
<organism evidence="1 2">
    <name type="scientific">Tenebrio molitor</name>
    <name type="common">Yellow mealworm beetle</name>
    <dbReference type="NCBI Taxonomy" id="7067"/>
    <lineage>
        <taxon>Eukaryota</taxon>
        <taxon>Metazoa</taxon>
        <taxon>Ecdysozoa</taxon>
        <taxon>Arthropoda</taxon>
        <taxon>Hexapoda</taxon>
        <taxon>Insecta</taxon>
        <taxon>Pterygota</taxon>
        <taxon>Neoptera</taxon>
        <taxon>Endopterygota</taxon>
        <taxon>Coleoptera</taxon>
        <taxon>Polyphaga</taxon>
        <taxon>Cucujiformia</taxon>
        <taxon>Tenebrionidae</taxon>
        <taxon>Tenebrio</taxon>
    </lineage>
</organism>
<accession>A0A8J6HYJ1</accession>
<keyword evidence="2" id="KW-1185">Reference proteome</keyword>
<protein>
    <submittedName>
        <fullName evidence="1">Uncharacterized protein</fullName>
    </submittedName>
</protein>
<dbReference type="AlphaFoldDB" id="A0A8J6HYJ1"/>
<sequence length="91" mass="10753">MTVGQGRILFIDNKWDPEKRADARVASPSPKRQLQKKKRWNHTISLRFFWCFLTSSWTNHFPSLLLVLAPDPNRVKCLHVTSRRPLDVRIK</sequence>